<proteinExistence type="predicted"/>
<gene>
    <name evidence="1" type="ORF">Bca52824_080600</name>
</gene>
<reference evidence="1 2" key="1">
    <citation type="submission" date="2020-02" db="EMBL/GenBank/DDBJ databases">
        <authorList>
            <person name="Ma Q."/>
            <person name="Huang Y."/>
            <person name="Song X."/>
            <person name="Pei D."/>
        </authorList>
    </citation>
    <scope>NUCLEOTIDE SEQUENCE [LARGE SCALE GENOMIC DNA]</scope>
    <source>
        <strain evidence="1">Sxm20200214</strain>
        <tissue evidence="1">Leaf</tissue>
    </source>
</reference>
<accession>A0A8X7PIX0</accession>
<name>A0A8X7PIX0_BRACI</name>
<dbReference type="Proteomes" id="UP000886595">
    <property type="component" value="Unassembled WGS sequence"/>
</dbReference>
<sequence>MIKVGSEKASLQSESVREVCDSQEVVKNDLVTKSSDAGTGDSSGWLTETKTFCSTSLLEQFDKKVNHKSPISGTESVTSDAGKVVISPFRFQLLSVEDEVEEAEEAADILEEGEIRNAVKVKDRKAGTQQKRAKKTYQLDRSKDLKALSMKWT</sequence>
<evidence type="ECO:0000313" key="2">
    <source>
        <dbReference type="Proteomes" id="UP000886595"/>
    </source>
</evidence>
<evidence type="ECO:0000313" key="1">
    <source>
        <dbReference type="EMBL" id="KAG2250464.1"/>
    </source>
</evidence>
<dbReference type="AlphaFoldDB" id="A0A8X7PIX0"/>
<keyword evidence="2" id="KW-1185">Reference proteome</keyword>
<comment type="caution">
    <text evidence="1">The sequence shown here is derived from an EMBL/GenBank/DDBJ whole genome shotgun (WGS) entry which is preliminary data.</text>
</comment>
<organism evidence="1 2">
    <name type="scientific">Brassica carinata</name>
    <name type="common">Ethiopian mustard</name>
    <name type="synonym">Abyssinian cabbage</name>
    <dbReference type="NCBI Taxonomy" id="52824"/>
    <lineage>
        <taxon>Eukaryota</taxon>
        <taxon>Viridiplantae</taxon>
        <taxon>Streptophyta</taxon>
        <taxon>Embryophyta</taxon>
        <taxon>Tracheophyta</taxon>
        <taxon>Spermatophyta</taxon>
        <taxon>Magnoliopsida</taxon>
        <taxon>eudicotyledons</taxon>
        <taxon>Gunneridae</taxon>
        <taxon>Pentapetalae</taxon>
        <taxon>rosids</taxon>
        <taxon>malvids</taxon>
        <taxon>Brassicales</taxon>
        <taxon>Brassicaceae</taxon>
        <taxon>Brassiceae</taxon>
        <taxon>Brassica</taxon>
    </lineage>
</organism>
<protein>
    <submittedName>
        <fullName evidence="1">Uncharacterized protein</fullName>
    </submittedName>
</protein>
<dbReference type="EMBL" id="JAAMPC010000016">
    <property type="protein sequence ID" value="KAG2250464.1"/>
    <property type="molecule type" value="Genomic_DNA"/>
</dbReference>